<dbReference type="EMBL" id="JACXVP010000009">
    <property type="protein sequence ID" value="KAG5587390.1"/>
    <property type="molecule type" value="Genomic_DNA"/>
</dbReference>
<reference evidence="1 2" key="1">
    <citation type="submission" date="2020-09" db="EMBL/GenBank/DDBJ databases">
        <title>De no assembly of potato wild relative species, Solanum commersonii.</title>
        <authorList>
            <person name="Cho K."/>
        </authorList>
    </citation>
    <scope>NUCLEOTIDE SEQUENCE [LARGE SCALE GENOMIC DNA]</scope>
    <source>
        <strain evidence="1">LZ3.2</strain>
        <tissue evidence="1">Leaf</tissue>
    </source>
</reference>
<protein>
    <submittedName>
        <fullName evidence="1">Uncharacterized protein</fullName>
    </submittedName>
</protein>
<proteinExistence type="predicted"/>
<name>A0A9J5XJU4_SOLCO</name>
<accession>A0A9J5XJU4</accession>
<gene>
    <name evidence="1" type="ORF">H5410_047824</name>
</gene>
<dbReference type="SUPFAM" id="SSF52058">
    <property type="entry name" value="L domain-like"/>
    <property type="match status" value="1"/>
</dbReference>
<evidence type="ECO:0000313" key="1">
    <source>
        <dbReference type="EMBL" id="KAG5587390.1"/>
    </source>
</evidence>
<organism evidence="1 2">
    <name type="scientific">Solanum commersonii</name>
    <name type="common">Commerson's wild potato</name>
    <name type="synonym">Commerson's nightshade</name>
    <dbReference type="NCBI Taxonomy" id="4109"/>
    <lineage>
        <taxon>Eukaryota</taxon>
        <taxon>Viridiplantae</taxon>
        <taxon>Streptophyta</taxon>
        <taxon>Embryophyta</taxon>
        <taxon>Tracheophyta</taxon>
        <taxon>Spermatophyta</taxon>
        <taxon>Magnoliopsida</taxon>
        <taxon>eudicotyledons</taxon>
        <taxon>Gunneridae</taxon>
        <taxon>Pentapetalae</taxon>
        <taxon>asterids</taxon>
        <taxon>lamiids</taxon>
        <taxon>Solanales</taxon>
        <taxon>Solanaceae</taxon>
        <taxon>Solanoideae</taxon>
        <taxon>Solaneae</taxon>
        <taxon>Solanum</taxon>
    </lineage>
</organism>
<dbReference type="Gene3D" id="3.80.10.10">
    <property type="entry name" value="Ribonuclease Inhibitor"/>
    <property type="match status" value="1"/>
</dbReference>
<dbReference type="Proteomes" id="UP000824120">
    <property type="component" value="Chromosome 9"/>
</dbReference>
<dbReference type="AlphaFoldDB" id="A0A9J5XJU4"/>
<keyword evidence="2" id="KW-1185">Reference proteome</keyword>
<comment type="caution">
    <text evidence="1">The sequence shown here is derived from an EMBL/GenBank/DDBJ whole genome shotgun (WGS) entry which is preliminary data.</text>
</comment>
<sequence length="60" mass="6674">MPQRVYEHATITNKIGNMSCLRYLRLEGQISGKLPNSIVKLKHLETLDVKKSSVVVHAGA</sequence>
<evidence type="ECO:0000313" key="2">
    <source>
        <dbReference type="Proteomes" id="UP000824120"/>
    </source>
</evidence>
<dbReference type="InterPro" id="IPR032675">
    <property type="entry name" value="LRR_dom_sf"/>
</dbReference>